<protein>
    <submittedName>
        <fullName evidence="2">Uncharacterized protein</fullName>
    </submittedName>
</protein>
<evidence type="ECO:0000313" key="3">
    <source>
        <dbReference type="Proteomes" id="UP000176294"/>
    </source>
</evidence>
<name>A0A1G1SXU1_9BACT</name>
<keyword evidence="1" id="KW-1133">Transmembrane helix</keyword>
<dbReference type="Proteomes" id="UP000176294">
    <property type="component" value="Unassembled WGS sequence"/>
</dbReference>
<comment type="caution">
    <text evidence="2">The sequence shown here is derived from an EMBL/GenBank/DDBJ whole genome shotgun (WGS) entry which is preliminary data.</text>
</comment>
<dbReference type="EMBL" id="MDZB01000131">
    <property type="protein sequence ID" value="OGX83443.1"/>
    <property type="molecule type" value="Genomic_DNA"/>
</dbReference>
<keyword evidence="3" id="KW-1185">Reference proteome</keyword>
<gene>
    <name evidence="2" type="ORF">BEN47_03930</name>
</gene>
<organism evidence="2 3">
    <name type="scientific">Hymenobacter lapidarius</name>
    <dbReference type="NCBI Taxonomy" id="1908237"/>
    <lineage>
        <taxon>Bacteria</taxon>
        <taxon>Pseudomonadati</taxon>
        <taxon>Bacteroidota</taxon>
        <taxon>Cytophagia</taxon>
        <taxon>Cytophagales</taxon>
        <taxon>Hymenobacteraceae</taxon>
        <taxon>Hymenobacter</taxon>
    </lineage>
</organism>
<dbReference type="AlphaFoldDB" id="A0A1G1SXU1"/>
<sequence length="159" mass="17079">MLLSILYIFLQAAKLLRQHVGVGAALFFGFGLLLIGCSKSGTGTPNTGAANLLTTVPSNAPFANASALKQVALGGSNQLFLRADYYTENGRITKPRGLYAGVSGFMLGHTWQPVTGFLEKRGNQLHYTAIINHHWSLLGVRVFTQSGELFEGVMPPAKN</sequence>
<accession>A0A1G1SXU1</accession>
<reference evidence="2 3" key="1">
    <citation type="submission" date="2016-08" db="EMBL/GenBank/DDBJ databases">
        <title>Hymenobacter coccineus sp. nov., Hymenobacter lapidarius sp. nov. and Hymenobacter glacialis sp. nov., isolated from Antarctic soil.</title>
        <authorList>
            <person name="Sedlacek I."/>
            <person name="Kralova S."/>
            <person name="Kyrova K."/>
            <person name="Maslanova I."/>
            <person name="Stankova E."/>
            <person name="Vrbovska V."/>
            <person name="Nemec M."/>
            <person name="Bartak M."/>
            <person name="Svec P."/>
            <person name="Busse H.-J."/>
            <person name="Pantucek R."/>
        </authorList>
    </citation>
    <scope>NUCLEOTIDE SEQUENCE [LARGE SCALE GENOMIC DNA]</scope>
    <source>
        <strain evidence="2 3">CCM 8643</strain>
    </source>
</reference>
<evidence type="ECO:0000313" key="2">
    <source>
        <dbReference type="EMBL" id="OGX83443.1"/>
    </source>
</evidence>
<proteinExistence type="predicted"/>
<keyword evidence="1" id="KW-0812">Transmembrane</keyword>
<keyword evidence="1" id="KW-0472">Membrane</keyword>
<evidence type="ECO:0000256" key="1">
    <source>
        <dbReference type="SAM" id="Phobius"/>
    </source>
</evidence>
<feature type="transmembrane region" description="Helical" evidence="1">
    <location>
        <begin position="20"/>
        <end position="37"/>
    </location>
</feature>